<dbReference type="PROSITE" id="PS51925">
    <property type="entry name" value="SWIB_MDM2"/>
    <property type="match status" value="1"/>
</dbReference>
<dbReference type="Gene3D" id="2.30.30.380">
    <property type="entry name" value="Zn-finger domain of Sec23/24"/>
    <property type="match status" value="1"/>
</dbReference>
<keyword evidence="3 7" id="KW-0479">Metal-binding</keyword>
<dbReference type="EMBL" id="AFYH01017901">
    <property type="status" value="NOT_ANNOTATED_CDS"/>
    <property type="molecule type" value="Genomic_DNA"/>
</dbReference>
<feature type="region of interest" description="Disordered" evidence="9">
    <location>
        <begin position="243"/>
        <end position="268"/>
    </location>
</feature>
<dbReference type="OMA" id="IPDCRRT"/>
<evidence type="ECO:0000313" key="13">
    <source>
        <dbReference type="Proteomes" id="UP000008672"/>
    </source>
</evidence>
<accession>H3BCL6</accession>
<feature type="domain" description="DM2" evidence="11">
    <location>
        <begin position="22"/>
        <end position="108"/>
    </location>
</feature>
<dbReference type="Gene3D" id="3.30.40.10">
    <property type="entry name" value="Zinc/RING finger domain, C3HC4 (zinc finger)"/>
    <property type="match status" value="1"/>
</dbReference>
<sequence length="491" mass="55207">MTTASTSALYPASENACRVTSEQARQVRPTLPLLKLLHASGAEGEIFTLKEVMNCLGQYIMLKQLYDKQQQHIVYCGNDPLGELIGVQSFSVRDPSPLYDMLRRNLTSVNSIDAAQTHTVAKDPRADTPSQESSKRNTEEEAAERKCASPTTSQRKRRSSSEDDSLPSDQCKPLSKQPKLDVVFEEWDVAGLPWWFLGHLRSNYECKSNGSTDLHSTQEVDTAIVTDTTDDLWFLNESDVEQVSVQGKGDPTDSPNITEDEKGDQTDEEKKKVLELSFYEEDREDFGCLSDDTDTDSTSEDCWRCTKCKKLNSPVKRYCFRCWALRKDWYLDCPKLVHSLSTPDITANLQEDDDVGIDIPDCRRTVSDPVVKTVEKPQSEEKPKTLSFSSLDLSKSSLSVIKNTESQEKLDASQETWIHKDAQEPSQKSSCQELLQFCCYCQKRPRNGNIVHGRTAHLVTCFRCCSLLSSFLMVTCSKTTSHTASSPRPVA</sequence>
<comment type="similarity">
    <text evidence="2 7">Belongs to the MDM2/MDM4 family.</text>
</comment>
<reference evidence="12" key="3">
    <citation type="submission" date="2025-09" db="UniProtKB">
        <authorList>
            <consortium name="Ensembl"/>
        </authorList>
    </citation>
    <scope>IDENTIFICATION</scope>
</reference>
<dbReference type="eggNOG" id="ENOG502QQNV">
    <property type="taxonomic scope" value="Eukaryota"/>
</dbReference>
<evidence type="ECO:0000256" key="8">
    <source>
        <dbReference type="PROSITE-ProRule" id="PRU00322"/>
    </source>
</evidence>
<evidence type="ECO:0000313" key="12">
    <source>
        <dbReference type="Ensembl" id="ENSLACP00000019637.1"/>
    </source>
</evidence>
<dbReference type="EMBL" id="AFYH01017902">
    <property type="status" value="NOT_ANNOTATED_CDS"/>
    <property type="molecule type" value="Genomic_DNA"/>
</dbReference>
<evidence type="ECO:0000256" key="7">
    <source>
        <dbReference type="PIRNR" id="PIRNR006748"/>
    </source>
</evidence>
<evidence type="ECO:0000256" key="2">
    <source>
        <dbReference type="ARBA" id="ARBA00005803"/>
    </source>
</evidence>
<proteinExistence type="inferred from homology"/>
<dbReference type="GO" id="GO:0016567">
    <property type="term" value="P:protein ubiquitination"/>
    <property type="evidence" value="ECO:0007669"/>
    <property type="project" value="TreeGrafter"/>
</dbReference>
<keyword evidence="5 7" id="KW-0862">Zinc</keyword>
<dbReference type="PROSITE" id="PS50199">
    <property type="entry name" value="ZF_RANBP2_2"/>
    <property type="match status" value="1"/>
</dbReference>
<dbReference type="AlphaFoldDB" id="H3BCL6"/>
<reference evidence="12" key="2">
    <citation type="submission" date="2025-08" db="UniProtKB">
        <authorList>
            <consortium name="Ensembl"/>
        </authorList>
    </citation>
    <scope>IDENTIFICATION</scope>
</reference>
<dbReference type="EMBL" id="AFYH01017903">
    <property type="status" value="NOT_ANNOTATED_CDS"/>
    <property type="molecule type" value="Genomic_DNA"/>
</dbReference>
<evidence type="ECO:0000256" key="1">
    <source>
        <dbReference type="ARBA" id="ARBA00004123"/>
    </source>
</evidence>
<evidence type="ECO:0000259" key="11">
    <source>
        <dbReference type="PROSITE" id="PS51925"/>
    </source>
</evidence>
<feature type="region of interest" description="Disordered" evidence="9">
    <location>
        <begin position="113"/>
        <end position="174"/>
    </location>
</feature>
<reference evidence="13" key="1">
    <citation type="submission" date="2011-08" db="EMBL/GenBank/DDBJ databases">
        <title>The draft genome of Latimeria chalumnae.</title>
        <authorList>
            <person name="Di Palma F."/>
            <person name="Alfoldi J."/>
            <person name="Johnson J."/>
            <person name="Berlin A."/>
            <person name="Gnerre S."/>
            <person name="Jaffe D."/>
            <person name="MacCallum I."/>
            <person name="Young S."/>
            <person name="Walker B.J."/>
            <person name="Lander E."/>
            <person name="Lindblad-Toh K."/>
        </authorList>
    </citation>
    <scope>NUCLEOTIDE SEQUENCE [LARGE SCALE GENOMIC DNA]</scope>
    <source>
        <strain evidence="13">Wild caught</strain>
    </source>
</reference>
<dbReference type="Gene3D" id="1.10.245.10">
    <property type="entry name" value="SWIB/MDM2 domain"/>
    <property type="match status" value="1"/>
</dbReference>
<dbReference type="InterPro" id="IPR001876">
    <property type="entry name" value="Znf_RanBP2"/>
</dbReference>
<feature type="compositionally biased region" description="Basic and acidic residues" evidence="9">
    <location>
        <begin position="133"/>
        <end position="147"/>
    </location>
</feature>
<dbReference type="InterPro" id="IPR036443">
    <property type="entry name" value="Znf_RanBP2_sf"/>
</dbReference>
<dbReference type="EMBL" id="AFYH01017900">
    <property type="status" value="NOT_ANNOTATED_CDS"/>
    <property type="molecule type" value="Genomic_DNA"/>
</dbReference>
<keyword evidence="6 7" id="KW-0539">Nucleus</keyword>
<dbReference type="EMBL" id="AFYH01017904">
    <property type="status" value="NOT_ANNOTATED_CDS"/>
    <property type="molecule type" value="Genomic_DNA"/>
</dbReference>
<dbReference type="InterPro" id="IPR003121">
    <property type="entry name" value="SWIB_MDM2_domain"/>
</dbReference>
<dbReference type="STRING" id="7897.ENSLACP00000019637"/>
<dbReference type="Bgee" id="ENSLACG00000017268">
    <property type="expression patterns" value="Expressed in chordate pharynx and 6 other cell types or tissues"/>
</dbReference>
<dbReference type="FunCoup" id="H3BCL6">
    <property type="interactions" value="2238"/>
</dbReference>
<gene>
    <name evidence="12" type="primary">MDM4</name>
</gene>
<name>H3BCL6_LATCH</name>
<protein>
    <recommendedName>
        <fullName evidence="7">Protein Mdm4</fullName>
    </recommendedName>
</protein>
<dbReference type="PROSITE" id="PS01358">
    <property type="entry name" value="ZF_RANBP2_1"/>
    <property type="match status" value="1"/>
</dbReference>
<dbReference type="CDD" id="cd17673">
    <property type="entry name" value="MDM4"/>
    <property type="match status" value="1"/>
</dbReference>
<evidence type="ECO:0000256" key="6">
    <source>
        <dbReference type="ARBA" id="ARBA00023242"/>
    </source>
</evidence>
<dbReference type="InterPro" id="IPR016495">
    <property type="entry name" value="p53_neg-reg_MDM_2/4"/>
</dbReference>
<dbReference type="PIRSF" id="PIRSF006748">
    <property type="entry name" value="p53_MDM_2/4"/>
    <property type="match status" value="1"/>
</dbReference>
<dbReference type="GeneTree" id="ENSGT00530000063539"/>
<dbReference type="GO" id="GO:0010468">
    <property type="term" value="P:regulation of gene expression"/>
    <property type="evidence" value="ECO:0007669"/>
    <property type="project" value="TreeGrafter"/>
</dbReference>
<evidence type="ECO:0000256" key="5">
    <source>
        <dbReference type="ARBA" id="ARBA00022833"/>
    </source>
</evidence>
<feature type="compositionally biased region" description="Basic and acidic residues" evidence="9">
    <location>
        <begin position="259"/>
        <end position="268"/>
    </location>
</feature>
<dbReference type="InterPro" id="IPR015458">
    <property type="entry name" value="MDM4"/>
</dbReference>
<feature type="domain" description="RanBP2-type" evidence="10">
    <location>
        <begin position="299"/>
        <end position="328"/>
    </location>
</feature>
<dbReference type="InterPro" id="IPR013083">
    <property type="entry name" value="Znf_RING/FYVE/PHD"/>
</dbReference>
<comment type="function">
    <text evidence="7">Inhibits p53- and p73-mediated cell cycle arrest and apoptosis by binding its transcriptional activation domain.</text>
</comment>
<evidence type="ECO:0000256" key="3">
    <source>
        <dbReference type="ARBA" id="ARBA00022723"/>
    </source>
</evidence>
<comment type="subcellular location">
    <subcellularLocation>
        <location evidence="1 7">Nucleus</location>
    </subcellularLocation>
</comment>
<dbReference type="GO" id="GO:0005634">
    <property type="term" value="C:nucleus"/>
    <property type="evidence" value="ECO:0007669"/>
    <property type="project" value="UniProtKB-SubCell"/>
</dbReference>
<keyword evidence="4 8" id="KW-0863">Zinc-finger</keyword>
<dbReference type="Proteomes" id="UP000008672">
    <property type="component" value="Unassembled WGS sequence"/>
</dbReference>
<dbReference type="PANTHER" id="PTHR46858:SF12">
    <property type="entry name" value="PROTEIN MDM4"/>
    <property type="match status" value="1"/>
</dbReference>
<evidence type="ECO:0000256" key="9">
    <source>
        <dbReference type="SAM" id="MobiDB-lite"/>
    </source>
</evidence>
<dbReference type="GO" id="GO:0002039">
    <property type="term" value="F:p53 binding"/>
    <property type="evidence" value="ECO:0007669"/>
    <property type="project" value="TreeGrafter"/>
</dbReference>
<dbReference type="SUPFAM" id="SSF47592">
    <property type="entry name" value="SWIB/MDM2 domain"/>
    <property type="match status" value="1"/>
</dbReference>
<dbReference type="PIRSF" id="PIRSF500699">
    <property type="entry name" value="MDM4"/>
    <property type="match status" value="1"/>
</dbReference>
<dbReference type="GO" id="GO:0043066">
    <property type="term" value="P:negative regulation of apoptotic process"/>
    <property type="evidence" value="ECO:0007669"/>
    <property type="project" value="InterPro"/>
</dbReference>
<dbReference type="Ensembl" id="ENSLACT00000019775.1">
    <property type="protein sequence ID" value="ENSLACP00000019637.1"/>
    <property type="gene ID" value="ENSLACG00000017268.2"/>
</dbReference>
<dbReference type="GO" id="GO:0051726">
    <property type="term" value="P:regulation of cell cycle"/>
    <property type="evidence" value="ECO:0007669"/>
    <property type="project" value="InterPro"/>
</dbReference>
<dbReference type="GO" id="GO:0061630">
    <property type="term" value="F:ubiquitin protein ligase activity"/>
    <property type="evidence" value="ECO:0007669"/>
    <property type="project" value="TreeGrafter"/>
</dbReference>
<evidence type="ECO:0000256" key="4">
    <source>
        <dbReference type="ARBA" id="ARBA00022771"/>
    </source>
</evidence>
<keyword evidence="13" id="KW-1185">Reference proteome</keyword>
<organism evidence="12 13">
    <name type="scientific">Latimeria chalumnae</name>
    <name type="common">Coelacanth</name>
    <dbReference type="NCBI Taxonomy" id="7897"/>
    <lineage>
        <taxon>Eukaryota</taxon>
        <taxon>Metazoa</taxon>
        <taxon>Chordata</taxon>
        <taxon>Craniata</taxon>
        <taxon>Vertebrata</taxon>
        <taxon>Euteleostomi</taxon>
        <taxon>Coelacanthiformes</taxon>
        <taxon>Coelacanthidae</taxon>
        <taxon>Latimeria</taxon>
    </lineage>
</organism>
<dbReference type="SUPFAM" id="SSF90209">
    <property type="entry name" value="Ran binding protein zinc finger-like"/>
    <property type="match status" value="1"/>
</dbReference>
<dbReference type="InterPro" id="IPR036885">
    <property type="entry name" value="SWIB_MDM2_dom_sf"/>
</dbReference>
<dbReference type="InParanoid" id="H3BCL6"/>
<dbReference type="PANTHER" id="PTHR46858">
    <property type="entry name" value="OS05G0521000 PROTEIN"/>
    <property type="match status" value="1"/>
</dbReference>
<dbReference type="GO" id="GO:0008270">
    <property type="term" value="F:zinc ion binding"/>
    <property type="evidence" value="ECO:0007669"/>
    <property type="project" value="UniProtKB-KW"/>
</dbReference>
<dbReference type="EMBL" id="AFYH01017899">
    <property type="status" value="NOT_ANNOTATED_CDS"/>
    <property type="molecule type" value="Genomic_DNA"/>
</dbReference>
<evidence type="ECO:0000259" key="10">
    <source>
        <dbReference type="PROSITE" id="PS50199"/>
    </source>
</evidence>